<keyword evidence="10" id="KW-1185">Reference proteome</keyword>
<evidence type="ECO:0000256" key="3">
    <source>
        <dbReference type="ARBA" id="ARBA00022692"/>
    </source>
</evidence>
<evidence type="ECO:0000256" key="6">
    <source>
        <dbReference type="SAM" id="Phobius"/>
    </source>
</evidence>
<dbReference type="InterPro" id="IPR004477">
    <property type="entry name" value="ComEC_N"/>
</dbReference>
<feature type="transmembrane region" description="Helical" evidence="6">
    <location>
        <begin position="381"/>
        <end position="399"/>
    </location>
</feature>
<evidence type="ECO:0000259" key="8">
    <source>
        <dbReference type="Pfam" id="PF13567"/>
    </source>
</evidence>
<dbReference type="InterPro" id="IPR052159">
    <property type="entry name" value="Competence_DNA_uptake"/>
</dbReference>
<comment type="caution">
    <text evidence="9">The sequence shown here is derived from an EMBL/GenBank/DDBJ whole genome shotgun (WGS) entry which is preliminary data.</text>
</comment>
<feature type="transmembrane region" description="Helical" evidence="6">
    <location>
        <begin position="468"/>
        <end position="490"/>
    </location>
</feature>
<evidence type="ECO:0000256" key="4">
    <source>
        <dbReference type="ARBA" id="ARBA00022989"/>
    </source>
</evidence>
<keyword evidence="4 6" id="KW-1133">Transmembrane helix</keyword>
<dbReference type="RefSeq" id="WP_254167120.1">
    <property type="nucleotide sequence ID" value="NZ_JAHESF010000023.1"/>
</dbReference>
<feature type="transmembrane region" description="Helical" evidence="6">
    <location>
        <begin position="310"/>
        <end position="326"/>
    </location>
</feature>
<protein>
    <submittedName>
        <fullName evidence="9">ComEC/Rec2 family competence protein</fullName>
    </submittedName>
</protein>
<reference evidence="9 10" key="1">
    <citation type="submission" date="2021-05" db="EMBL/GenBank/DDBJ databases">
        <title>A Polyphasic approach of four new species of the genus Ohtaekwangia: Ohtaekwangia histidinii sp. nov., Ohtaekwangia cretensis sp. nov., Ohtaekwangia indiensis sp. nov., Ohtaekwangia reichenbachii sp. nov. from diverse environment.</title>
        <authorList>
            <person name="Octaviana S."/>
        </authorList>
    </citation>
    <scope>NUCLEOTIDE SEQUENCE [LARGE SCALE GENOMIC DNA]</scope>
    <source>
        <strain evidence="9 10">PWU4</strain>
    </source>
</reference>
<dbReference type="Pfam" id="PF03772">
    <property type="entry name" value="Competence"/>
    <property type="match status" value="1"/>
</dbReference>
<keyword evidence="3 6" id="KW-0812">Transmembrane</keyword>
<feature type="transmembrane region" description="Helical" evidence="6">
    <location>
        <begin position="438"/>
        <end position="461"/>
    </location>
</feature>
<dbReference type="PANTHER" id="PTHR30619">
    <property type="entry name" value="DNA INTERNALIZATION/COMPETENCE PROTEIN COMEC/REC2"/>
    <property type="match status" value="1"/>
</dbReference>
<dbReference type="AlphaFoldDB" id="A0AAP2GKQ2"/>
<dbReference type="Proteomes" id="UP001319200">
    <property type="component" value="Unassembled WGS sequence"/>
</dbReference>
<evidence type="ECO:0000313" key="10">
    <source>
        <dbReference type="Proteomes" id="UP001319200"/>
    </source>
</evidence>
<comment type="subcellular location">
    <subcellularLocation>
        <location evidence="1">Cell membrane</location>
        <topology evidence="1">Multi-pass membrane protein</topology>
    </subcellularLocation>
</comment>
<organism evidence="9 10">
    <name type="scientific">Chryseosolibacter histidini</name>
    <dbReference type="NCBI Taxonomy" id="2782349"/>
    <lineage>
        <taxon>Bacteria</taxon>
        <taxon>Pseudomonadati</taxon>
        <taxon>Bacteroidota</taxon>
        <taxon>Cytophagia</taxon>
        <taxon>Cytophagales</taxon>
        <taxon>Chryseotaleaceae</taxon>
        <taxon>Chryseosolibacter</taxon>
    </lineage>
</organism>
<feature type="transmembrane region" description="Helical" evidence="6">
    <location>
        <begin position="502"/>
        <end position="522"/>
    </location>
</feature>
<gene>
    <name evidence="9" type="ORF">KK083_20525</name>
</gene>
<name>A0AAP2GKQ2_9BACT</name>
<keyword evidence="5 6" id="KW-0472">Membrane</keyword>
<dbReference type="InterPro" id="IPR025405">
    <property type="entry name" value="DUF4131"/>
</dbReference>
<evidence type="ECO:0000256" key="1">
    <source>
        <dbReference type="ARBA" id="ARBA00004651"/>
    </source>
</evidence>
<accession>A0AAP2GKQ2</accession>
<feature type="domain" description="DUF4131" evidence="8">
    <location>
        <begin position="33"/>
        <end position="213"/>
    </location>
</feature>
<evidence type="ECO:0000256" key="2">
    <source>
        <dbReference type="ARBA" id="ARBA00022475"/>
    </source>
</evidence>
<dbReference type="PANTHER" id="PTHR30619:SF1">
    <property type="entry name" value="RECOMBINATION PROTEIN 2"/>
    <property type="match status" value="1"/>
</dbReference>
<sequence>MIRWLPYTFIRIVLCFACGIVAGIYQPEIIPQSIGIMLLIAFVSVYLISFILFRRLNRSLFNLGFIGLPAMVLAGYVHTSLQNESAQPDHLCSVTEPVHYYKAVITQNPEEKQRSWKAEARVSDVFTGTWQHKSGKVILYFSKAAFRTQDGTSVVRRPWTVDSSKVPFHYGDVLLIKGQPQPVAPPGNPGEFSYKQFLAFRNIYHQHFLQSADVQWLKNDPLHKVMHYAICARLWADETLKRFVQGSREQAIASALVLGVTDGLDNELLNAYAATGAMHVLAVSGLHITIIYMILLWLLKPMLKLRHGNWMLAAISLAVLWGYAFITGLTPSVLRAVTMFSFIAVARPAGQRTNIYNTLAASAFCLLLYDPFLIMSVGFQLSYLAVLGIVYLQPGLYGLWEPQSRLWDEVWKITCVSVAAQIATFALGLLYFHQFPNYFLLSNLLVIPGSFVVLILGIVVLAVSFVQVLAGVMGLLLTWSIKLLNLVVFTMETFPFALTDNIYISPVQCWLLMALIGTLILLVKYKRFYYCLAAFAFTALFAACQWLHYVDNINVQKITVYNIRGHSAIDLIDGGQTYFLSDSILQQDAGKLRFHVQPNRLFSGVGNVVAHEQQPFIRKVKGGEVICWKGKVIVHLMQRDFIWPEKLPADWIVVSNNAVKDLSRLGTRAEIILDSSNSYFYTERILAQAKKQGIEVYSVMHEGAFCSH</sequence>
<feature type="domain" description="ComEC/Rec2-related protein" evidence="7">
    <location>
        <begin position="256"/>
        <end position="523"/>
    </location>
</feature>
<dbReference type="Pfam" id="PF13567">
    <property type="entry name" value="DUF4131"/>
    <property type="match status" value="1"/>
</dbReference>
<feature type="transmembrane region" description="Helical" evidence="6">
    <location>
        <begin position="32"/>
        <end position="53"/>
    </location>
</feature>
<proteinExistence type="predicted"/>
<feature type="transmembrane region" description="Helical" evidence="6">
    <location>
        <begin position="529"/>
        <end position="549"/>
    </location>
</feature>
<feature type="transmembrane region" description="Helical" evidence="6">
    <location>
        <begin position="60"/>
        <end position="78"/>
    </location>
</feature>
<feature type="transmembrane region" description="Helical" evidence="6">
    <location>
        <begin position="7"/>
        <end position="26"/>
    </location>
</feature>
<feature type="transmembrane region" description="Helical" evidence="6">
    <location>
        <begin position="276"/>
        <end position="298"/>
    </location>
</feature>
<feature type="transmembrane region" description="Helical" evidence="6">
    <location>
        <begin position="411"/>
        <end position="432"/>
    </location>
</feature>
<evidence type="ECO:0000259" key="7">
    <source>
        <dbReference type="Pfam" id="PF03772"/>
    </source>
</evidence>
<keyword evidence="2" id="KW-1003">Cell membrane</keyword>
<evidence type="ECO:0000313" key="9">
    <source>
        <dbReference type="EMBL" id="MBT1699294.1"/>
    </source>
</evidence>
<dbReference type="NCBIfam" id="TIGR00360">
    <property type="entry name" value="ComEC_N-term"/>
    <property type="match status" value="1"/>
</dbReference>
<evidence type="ECO:0000256" key="5">
    <source>
        <dbReference type="ARBA" id="ARBA00023136"/>
    </source>
</evidence>
<dbReference type="GO" id="GO:0005886">
    <property type="term" value="C:plasma membrane"/>
    <property type="evidence" value="ECO:0007669"/>
    <property type="project" value="UniProtKB-SubCell"/>
</dbReference>
<dbReference type="EMBL" id="JAHESF010000023">
    <property type="protein sequence ID" value="MBT1699294.1"/>
    <property type="molecule type" value="Genomic_DNA"/>
</dbReference>